<dbReference type="Proteomes" id="UP000001064">
    <property type="component" value="Unassembled WGS sequence"/>
</dbReference>
<dbReference type="GO" id="GO:0005201">
    <property type="term" value="F:extracellular matrix structural constituent"/>
    <property type="evidence" value="ECO:0000318"/>
    <property type="project" value="GO_Central"/>
</dbReference>
<evidence type="ECO:0000313" key="3">
    <source>
        <dbReference type="EMBL" id="EGC40149.1"/>
    </source>
</evidence>
<dbReference type="VEuPathDB" id="AmoebaDB:DICPUDRAFT_91080"/>
<dbReference type="SUPFAM" id="SSF49384">
    <property type="entry name" value="Carbohydrate-binding domain"/>
    <property type="match status" value="1"/>
</dbReference>
<gene>
    <name evidence="3" type="ORF">DICPUDRAFT_91080</name>
</gene>
<keyword evidence="1" id="KW-0732">Signal</keyword>
<dbReference type="Pfam" id="PF09478">
    <property type="entry name" value="CBM49"/>
    <property type="match status" value="1"/>
</dbReference>
<evidence type="ECO:0000256" key="1">
    <source>
        <dbReference type="SAM" id="SignalP"/>
    </source>
</evidence>
<dbReference type="SMART" id="SM01063">
    <property type="entry name" value="CBM49"/>
    <property type="match status" value="1"/>
</dbReference>
<dbReference type="OrthoDB" id="19156at2759"/>
<dbReference type="InterPro" id="IPR052879">
    <property type="entry name" value="Dd_Spore_Germination_Stalk"/>
</dbReference>
<evidence type="ECO:0000313" key="4">
    <source>
        <dbReference type="Proteomes" id="UP000001064"/>
    </source>
</evidence>
<protein>
    <recommendedName>
        <fullName evidence="2">Carbohydrate binding domain-containing protein</fullName>
    </recommendedName>
</protein>
<dbReference type="Gene3D" id="2.60.40.290">
    <property type="match status" value="1"/>
</dbReference>
<dbReference type="InterPro" id="IPR012291">
    <property type="entry name" value="CBM2_carb-bd_dom_sf"/>
</dbReference>
<dbReference type="KEGG" id="dpp:DICPUDRAFT_91080"/>
<feature type="chain" id="PRO_5003263397" description="Carbohydrate binding domain-containing protein" evidence="1">
    <location>
        <begin position="20"/>
        <end position="152"/>
    </location>
</feature>
<feature type="domain" description="Carbohydrate binding" evidence="2">
    <location>
        <begin position="52"/>
        <end position="139"/>
    </location>
</feature>
<dbReference type="EMBL" id="GL870946">
    <property type="protein sequence ID" value="EGC40149.1"/>
    <property type="molecule type" value="Genomic_DNA"/>
</dbReference>
<dbReference type="PANTHER" id="PTHR33239:SF11">
    <property type="entry name" value="CARBOHYDRATE BINDING DOMAIN-CONTAINING PROTEIN-RELATED"/>
    <property type="match status" value="1"/>
</dbReference>
<accession>F0Z7B7</accession>
<organism evidence="3 4">
    <name type="scientific">Dictyostelium purpureum</name>
    <name type="common">Slime mold</name>
    <dbReference type="NCBI Taxonomy" id="5786"/>
    <lineage>
        <taxon>Eukaryota</taxon>
        <taxon>Amoebozoa</taxon>
        <taxon>Evosea</taxon>
        <taxon>Eumycetozoa</taxon>
        <taxon>Dictyostelia</taxon>
        <taxon>Dictyosteliales</taxon>
        <taxon>Dictyosteliaceae</taxon>
        <taxon>Dictyostelium</taxon>
    </lineage>
</organism>
<reference evidence="4" key="1">
    <citation type="journal article" date="2011" name="Genome Biol.">
        <title>Comparative genomics of the social amoebae Dictyostelium discoideum and Dictyostelium purpureum.</title>
        <authorList>
            <consortium name="US DOE Joint Genome Institute (JGI-PGF)"/>
            <person name="Sucgang R."/>
            <person name="Kuo A."/>
            <person name="Tian X."/>
            <person name="Salerno W."/>
            <person name="Parikh A."/>
            <person name="Feasley C.L."/>
            <person name="Dalin E."/>
            <person name="Tu H."/>
            <person name="Huang E."/>
            <person name="Barry K."/>
            <person name="Lindquist E."/>
            <person name="Shapiro H."/>
            <person name="Bruce D."/>
            <person name="Schmutz J."/>
            <person name="Salamov A."/>
            <person name="Fey P."/>
            <person name="Gaudet P."/>
            <person name="Anjard C."/>
            <person name="Babu M.M."/>
            <person name="Basu S."/>
            <person name="Bushmanova Y."/>
            <person name="van der Wel H."/>
            <person name="Katoh-Kurasawa M."/>
            <person name="Dinh C."/>
            <person name="Coutinho P.M."/>
            <person name="Saito T."/>
            <person name="Elias M."/>
            <person name="Schaap P."/>
            <person name="Kay R.R."/>
            <person name="Henrissat B."/>
            <person name="Eichinger L."/>
            <person name="Rivero F."/>
            <person name="Putnam N.H."/>
            <person name="West C.M."/>
            <person name="Loomis W.F."/>
            <person name="Chisholm R.L."/>
            <person name="Shaulsky G."/>
            <person name="Strassmann J.E."/>
            <person name="Queller D.C."/>
            <person name="Kuspa A."/>
            <person name="Grigoriev I.V."/>
        </authorList>
    </citation>
    <scope>NUCLEOTIDE SEQUENCE [LARGE SCALE GENOMIC DNA]</scope>
    <source>
        <strain evidence="4">QSDP1</strain>
    </source>
</reference>
<dbReference type="PANTHER" id="PTHR33239">
    <property type="entry name" value="CELLULOSE-BINDING DOMAIN-CONTAINING PROTEIN-RELATED"/>
    <property type="match status" value="1"/>
</dbReference>
<keyword evidence="4" id="KW-1185">Reference proteome</keyword>
<dbReference type="AlphaFoldDB" id="F0Z7B7"/>
<dbReference type="GO" id="GO:0004553">
    <property type="term" value="F:hydrolase activity, hydrolyzing O-glycosyl compounds"/>
    <property type="evidence" value="ECO:0007669"/>
    <property type="project" value="InterPro"/>
</dbReference>
<feature type="signal peptide" evidence="1">
    <location>
        <begin position="1"/>
        <end position="19"/>
    </location>
</feature>
<dbReference type="InterPro" id="IPR019028">
    <property type="entry name" value="CBM_49"/>
</dbReference>
<dbReference type="GeneID" id="10509208"/>
<dbReference type="RefSeq" id="XP_003283339.1">
    <property type="nucleotide sequence ID" value="XM_003283291.1"/>
</dbReference>
<dbReference type="GO" id="GO:0030198">
    <property type="term" value="P:extracellular matrix organization"/>
    <property type="evidence" value="ECO:0000318"/>
    <property type="project" value="GO_Central"/>
</dbReference>
<dbReference type="InterPro" id="IPR008965">
    <property type="entry name" value="CBM2/CBM3_carb-bd_dom_sf"/>
</dbReference>
<evidence type="ECO:0000259" key="2">
    <source>
        <dbReference type="SMART" id="SM01063"/>
    </source>
</evidence>
<name>F0Z7B7_DICPU</name>
<dbReference type="eggNOG" id="ENOG502RHTW">
    <property type="taxonomic scope" value="Eukaryota"/>
</dbReference>
<sequence>MKYIIVLLFALLTISFSAATYPCGNGVCSNSDICRTFNNVPGCTPRSSYTEITLSSKVVNIWYDGNAGKWYTQYDITISNNSNYNLKQINIGTANLNLRDPQSLWNMVKSPSGVLSLPSYQQSINAHASYVFGYILVGQNQPATLSILSVNF</sequence>
<dbReference type="GO" id="GO:0030247">
    <property type="term" value="F:polysaccharide binding"/>
    <property type="evidence" value="ECO:0007669"/>
    <property type="project" value="InterPro"/>
</dbReference>
<dbReference type="GO" id="GO:0031012">
    <property type="term" value="C:extracellular matrix"/>
    <property type="evidence" value="ECO:0000318"/>
    <property type="project" value="GO_Central"/>
</dbReference>
<proteinExistence type="predicted"/>
<dbReference type="InParanoid" id="F0Z7B7"/>